<evidence type="ECO:0000313" key="6">
    <source>
        <dbReference type="EMBL" id="KOS21200.1"/>
    </source>
</evidence>
<dbReference type="AlphaFoldDB" id="A0A0M8N6V3"/>
<proteinExistence type="inferred from homology"/>
<dbReference type="CDD" id="cd02947">
    <property type="entry name" value="TRX_family"/>
    <property type="match status" value="1"/>
</dbReference>
<dbReference type="OrthoDB" id="10263751at2759"/>
<evidence type="ECO:0000259" key="5">
    <source>
        <dbReference type="PROSITE" id="PS51352"/>
    </source>
</evidence>
<keyword evidence="2 4" id="KW-1015">Disulfide bond</keyword>
<dbReference type="Pfam" id="PF00085">
    <property type="entry name" value="Thioredoxin"/>
    <property type="match status" value="1"/>
</dbReference>
<keyword evidence="7" id="KW-1185">Reference proteome</keyword>
<comment type="similarity">
    <text evidence="1 3">Belongs to the thioredoxin family.</text>
</comment>
<gene>
    <name evidence="6" type="ORF">ESCO_004482</name>
</gene>
<feature type="disulfide bond" description="Redox-active" evidence="4">
    <location>
        <begin position="36"/>
        <end position="39"/>
    </location>
</feature>
<organism evidence="6 7">
    <name type="scientific">Escovopsis weberi</name>
    <dbReference type="NCBI Taxonomy" id="150374"/>
    <lineage>
        <taxon>Eukaryota</taxon>
        <taxon>Fungi</taxon>
        <taxon>Dikarya</taxon>
        <taxon>Ascomycota</taxon>
        <taxon>Pezizomycotina</taxon>
        <taxon>Sordariomycetes</taxon>
        <taxon>Hypocreomycetidae</taxon>
        <taxon>Hypocreales</taxon>
        <taxon>Hypocreaceae</taxon>
        <taxon>Escovopsis</taxon>
    </lineage>
</organism>
<protein>
    <recommendedName>
        <fullName evidence="3">Thioredoxin</fullName>
    </recommendedName>
</protein>
<dbReference type="PIRSF" id="PIRSF000077">
    <property type="entry name" value="Thioredoxin"/>
    <property type="match status" value="1"/>
</dbReference>
<evidence type="ECO:0000256" key="3">
    <source>
        <dbReference type="PIRNR" id="PIRNR000077"/>
    </source>
</evidence>
<dbReference type="SUPFAM" id="SSF52833">
    <property type="entry name" value="Thioredoxin-like"/>
    <property type="match status" value="1"/>
</dbReference>
<dbReference type="STRING" id="150374.A0A0M8N6V3"/>
<dbReference type="PROSITE" id="PS51352">
    <property type="entry name" value="THIOREDOXIN_2"/>
    <property type="match status" value="1"/>
</dbReference>
<dbReference type="PRINTS" id="PR00421">
    <property type="entry name" value="THIOREDOXIN"/>
</dbReference>
<dbReference type="PANTHER" id="PTHR46115">
    <property type="entry name" value="THIOREDOXIN-LIKE PROTEIN 1"/>
    <property type="match status" value="1"/>
</dbReference>
<feature type="domain" description="Thioredoxin" evidence="5">
    <location>
        <begin position="1"/>
        <end position="116"/>
    </location>
</feature>
<dbReference type="EMBL" id="LGSR01000013">
    <property type="protein sequence ID" value="KOS21200.1"/>
    <property type="molecule type" value="Genomic_DNA"/>
</dbReference>
<sequence>MAPPSEHVLDVKTKSDFQSLLSSNRLLVLQATASWCGPCKAISPLYNKHATTHADKPVRFLRFDIDEDPELCQELGIRSVPAFFFFEDGAKVHSVVGAVPPSLEKGITDLVAKVLE</sequence>
<evidence type="ECO:0000313" key="7">
    <source>
        <dbReference type="Proteomes" id="UP000053831"/>
    </source>
</evidence>
<accession>A0A0M8N6V3</accession>
<evidence type="ECO:0000256" key="2">
    <source>
        <dbReference type="ARBA" id="ARBA00023157"/>
    </source>
</evidence>
<comment type="caution">
    <text evidence="6">The sequence shown here is derived from an EMBL/GenBank/DDBJ whole genome shotgun (WGS) entry which is preliminary data.</text>
</comment>
<dbReference type="InterPro" id="IPR013766">
    <property type="entry name" value="Thioredoxin_domain"/>
</dbReference>
<dbReference type="InterPro" id="IPR005746">
    <property type="entry name" value="Thioredoxin"/>
</dbReference>
<reference evidence="6 7" key="1">
    <citation type="submission" date="2015-07" db="EMBL/GenBank/DDBJ databases">
        <title>The genome of the fungus Escovopsis weberi, a specialized disease agent of ant agriculture.</title>
        <authorList>
            <person name="de Man T.J."/>
            <person name="Stajich J.E."/>
            <person name="Kubicek C.P."/>
            <person name="Chenthamara K."/>
            <person name="Atanasova L."/>
            <person name="Druzhinina I.S."/>
            <person name="Birnbaum S."/>
            <person name="Barribeau S.M."/>
            <person name="Teiling C."/>
            <person name="Suen G."/>
            <person name="Currie C."/>
            <person name="Gerardo N.M."/>
        </authorList>
    </citation>
    <scope>NUCLEOTIDE SEQUENCE [LARGE SCALE GENOMIC DNA]</scope>
</reference>
<evidence type="ECO:0000256" key="4">
    <source>
        <dbReference type="PIRSR" id="PIRSR000077-4"/>
    </source>
</evidence>
<evidence type="ECO:0000256" key="1">
    <source>
        <dbReference type="ARBA" id="ARBA00008987"/>
    </source>
</evidence>
<dbReference type="Gene3D" id="3.40.30.10">
    <property type="entry name" value="Glutaredoxin"/>
    <property type="match status" value="1"/>
</dbReference>
<dbReference type="Proteomes" id="UP000053831">
    <property type="component" value="Unassembled WGS sequence"/>
</dbReference>
<name>A0A0M8N6V3_ESCWE</name>
<dbReference type="InterPro" id="IPR036249">
    <property type="entry name" value="Thioredoxin-like_sf"/>
</dbReference>
<dbReference type="GO" id="GO:0015035">
    <property type="term" value="F:protein-disulfide reductase activity"/>
    <property type="evidence" value="ECO:0007669"/>
    <property type="project" value="InterPro"/>
</dbReference>
<keyword evidence="4" id="KW-0676">Redox-active center</keyword>